<dbReference type="EMBL" id="JYDJ01000046">
    <property type="protein sequence ID" value="KRX47182.1"/>
    <property type="molecule type" value="Genomic_DNA"/>
</dbReference>
<comment type="caution">
    <text evidence="1">The sequence shown here is derived from an EMBL/GenBank/DDBJ whole genome shotgun (WGS) entry which is preliminary data.</text>
</comment>
<evidence type="ECO:0000313" key="1">
    <source>
        <dbReference type="EMBL" id="KRX47182.1"/>
    </source>
</evidence>
<dbReference type="Proteomes" id="UP000055048">
    <property type="component" value="Unassembled WGS sequence"/>
</dbReference>
<reference evidence="1 2" key="1">
    <citation type="submission" date="2015-01" db="EMBL/GenBank/DDBJ databases">
        <title>Evolution of Trichinella species and genotypes.</title>
        <authorList>
            <person name="Korhonen P.K."/>
            <person name="Edoardo P."/>
            <person name="Giuseppe L.R."/>
            <person name="Gasser R.B."/>
        </authorList>
    </citation>
    <scope>NUCLEOTIDE SEQUENCE [LARGE SCALE GENOMIC DNA]</scope>
    <source>
        <strain evidence="1">ISS417</strain>
    </source>
</reference>
<keyword evidence="2" id="KW-1185">Reference proteome</keyword>
<accession>A0A0V0U767</accession>
<protein>
    <submittedName>
        <fullName evidence="1">Uncharacterized protein</fullName>
    </submittedName>
</protein>
<dbReference type="AlphaFoldDB" id="A0A0V0U767"/>
<name>A0A0V0U767_9BILA</name>
<sequence>MLAEQVLSGAFSFNCLQLLRGESPCKFILAIVNDIFHSHQIRSVFHLAFYKILLNCCVHCERCLRCFTLYDICLLFFKAMKKHYTERIFKKKQIASGSLVCGEVKQSTVGR</sequence>
<gene>
    <name evidence="1" type="ORF">T05_6076</name>
</gene>
<organism evidence="1 2">
    <name type="scientific">Trichinella murrelli</name>
    <dbReference type="NCBI Taxonomy" id="144512"/>
    <lineage>
        <taxon>Eukaryota</taxon>
        <taxon>Metazoa</taxon>
        <taxon>Ecdysozoa</taxon>
        <taxon>Nematoda</taxon>
        <taxon>Enoplea</taxon>
        <taxon>Dorylaimia</taxon>
        <taxon>Trichinellida</taxon>
        <taxon>Trichinellidae</taxon>
        <taxon>Trichinella</taxon>
    </lineage>
</organism>
<proteinExistence type="predicted"/>
<evidence type="ECO:0000313" key="2">
    <source>
        <dbReference type="Proteomes" id="UP000055048"/>
    </source>
</evidence>